<reference evidence="1 2" key="1">
    <citation type="journal article" date="2021" name="Int. J. Syst. Evol. Microbiol.">
        <title>Amazonocrinis nigriterrae gen. nov., sp. nov., Atlanticothrix silvestris gen. nov., sp. nov. and Dendronalium phyllosphericum gen. nov., sp. nov., nostocacean cyanobacteria from Brazilian environments.</title>
        <authorList>
            <person name="Alvarenga D.O."/>
            <person name="Andreote A.P.D."/>
            <person name="Branco L.H.Z."/>
            <person name="Delbaje E."/>
            <person name="Cruz R.B."/>
            <person name="Varani A.M."/>
            <person name="Fiore M.F."/>
        </authorList>
    </citation>
    <scope>NUCLEOTIDE SEQUENCE [LARGE SCALE GENOMIC DNA]</scope>
    <source>
        <strain evidence="1 2">CENA369</strain>
    </source>
</reference>
<dbReference type="Proteomes" id="UP000662314">
    <property type="component" value="Unassembled WGS sequence"/>
</dbReference>
<dbReference type="RefSeq" id="WP_214434531.1">
    <property type="nucleotide sequence ID" value="NZ_CAWPUQ010000124.1"/>
</dbReference>
<gene>
    <name evidence="1" type="ORF">I8752_22740</name>
</gene>
<evidence type="ECO:0000313" key="1">
    <source>
        <dbReference type="EMBL" id="MBH8575769.1"/>
    </source>
</evidence>
<dbReference type="EMBL" id="JAECZA010000205">
    <property type="protein sequence ID" value="MBH8575769.1"/>
    <property type="molecule type" value="Genomic_DNA"/>
</dbReference>
<protein>
    <submittedName>
        <fullName evidence="1">Uncharacterized protein</fullName>
    </submittedName>
</protein>
<keyword evidence="2" id="KW-1185">Reference proteome</keyword>
<accession>A0A8J7LJP7</accession>
<dbReference type="AlphaFoldDB" id="A0A8J7LJP7"/>
<name>A0A8J7LJP7_9NOST</name>
<organism evidence="1 2">
    <name type="scientific">Dendronalium phyllosphericum CENA369</name>
    <dbReference type="NCBI Taxonomy" id="1725256"/>
    <lineage>
        <taxon>Bacteria</taxon>
        <taxon>Bacillati</taxon>
        <taxon>Cyanobacteriota</taxon>
        <taxon>Cyanophyceae</taxon>
        <taxon>Nostocales</taxon>
        <taxon>Nostocaceae</taxon>
        <taxon>Dendronalium</taxon>
        <taxon>Dendronalium phyllosphericum</taxon>
    </lineage>
</organism>
<proteinExistence type="predicted"/>
<sequence>MVCQGNFAWLKILRVPISPRLPKFRSPEAGAPTSLRVSLNPAILGWWSNSGALDKLGVVVSRWLADY</sequence>
<comment type="caution">
    <text evidence="1">The sequence shown here is derived from an EMBL/GenBank/DDBJ whole genome shotgun (WGS) entry which is preliminary data.</text>
</comment>
<evidence type="ECO:0000313" key="2">
    <source>
        <dbReference type="Proteomes" id="UP000662314"/>
    </source>
</evidence>